<dbReference type="Proteomes" id="UP000502917">
    <property type="component" value="Segment"/>
</dbReference>
<name>M1NWS8_9CAUD</name>
<organism evidence="1 2">
    <name type="scientific">Cyanophage P-SS1</name>
    <dbReference type="NCBI Taxonomy" id="889957"/>
    <lineage>
        <taxon>Viruses</taxon>
        <taxon>Duplodnaviria</taxon>
        <taxon>Heunggongvirae</taxon>
        <taxon>Uroviricota</taxon>
        <taxon>Caudoviricetes</taxon>
        <taxon>Pantevenvirales</taxon>
        <taxon>Kyanoviridae</taxon>
        <taxon>Ronodorvirus</taxon>
        <taxon>Ronodorvirus ssm4</taxon>
    </lineage>
</organism>
<sequence>MPNHLTTQKYWNICGFLNDEEVLKVYDIIDNALDRKGWVGMADNGELSIRIYDDNLKQNIDADTEYEASPFGGEDDFFYEN</sequence>
<dbReference type="EMBL" id="JF974306">
    <property type="protein sequence ID" value="AGF91331.1"/>
    <property type="molecule type" value="Genomic_DNA"/>
</dbReference>
<protein>
    <submittedName>
        <fullName evidence="1">Uncharacterized protein</fullName>
    </submittedName>
</protein>
<gene>
    <name evidence="1" type="ORF">CPYG_00036</name>
</gene>
<proteinExistence type="predicted"/>
<evidence type="ECO:0000313" key="1">
    <source>
        <dbReference type="EMBL" id="AGF91331.1"/>
    </source>
</evidence>
<evidence type="ECO:0000313" key="2">
    <source>
        <dbReference type="Proteomes" id="UP000502917"/>
    </source>
</evidence>
<reference evidence="1 2" key="1">
    <citation type="submission" date="2010-12" db="EMBL/GenBank/DDBJ databases">
        <title>The Genome Sequence of Cyanophage P-SS1.</title>
        <authorList>
            <consortium name="The Broad Institute Genome Sequencing Platform"/>
            <person name="Henn M.R."/>
            <person name="Sullivan M.S."/>
            <person name="Osburne M.S."/>
            <person name="Levin J."/>
            <person name="Malboeuf C."/>
            <person name="Casali M."/>
            <person name="Russ C."/>
            <person name="Lennon N."/>
            <person name="Chapman S.B."/>
            <person name="Erlich R."/>
            <person name="Young S.K."/>
            <person name="Yandava C."/>
            <person name="Zeng Q."/>
            <person name="Alvarado L."/>
            <person name="Anderson S."/>
            <person name="Berlin A."/>
            <person name="Chen Z."/>
            <person name="Freedman E."/>
            <person name="Gellesch M."/>
            <person name="Goldberg J."/>
            <person name="Green L."/>
            <person name="Griggs A."/>
            <person name="Gujja S."/>
            <person name="Heilman E.R."/>
            <person name="Heiman D."/>
            <person name="Hollinger A."/>
            <person name="Howarth C."/>
            <person name="Larson L."/>
            <person name="Mehta T."/>
            <person name="Pearson M."/>
            <person name="Roberts A."/>
            <person name="Ryan E."/>
            <person name="Saif S."/>
            <person name="Shea T."/>
            <person name="Shenoy N."/>
            <person name="Sisk P."/>
            <person name="Stolte C."/>
            <person name="Sykes S."/>
            <person name="White J."/>
            <person name="Yu Q."/>
            <person name="Coleman M.L."/>
            <person name="Huang K.H."/>
            <person name="Weigele P.R."/>
            <person name="DeFrancesco A.S."/>
            <person name="Kern S.E."/>
            <person name="Thompson L.R."/>
            <person name="Fu R."/>
            <person name="Hombeck B."/>
            <person name="Chisholm S.W."/>
            <person name="Haas B."/>
            <person name="Nusbaum C."/>
            <person name="Birren B."/>
        </authorList>
    </citation>
    <scope>NUCLEOTIDE SEQUENCE [LARGE SCALE GENOMIC DNA]</scope>
    <source>
        <strain evidence="1 2">P-SS1</strain>
    </source>
</reference>
<accession>M1NWS8</accession>